<protein>
    <submittedName>
        <fullName evidence="1">Uncharacterized protein</fullName>
    </submittedName>
</protein>
<sequence>MICSSPICEILLARRRPRAAFLWSLRKYFSVYHSTVDSRRQHDFCPPGGARIGKLYLYQRTWPDRPRRFRGLCIAG</sequence>
<accession>A0AAV4VB21</accession>
<dbReference type="Proteomes" id="UP001054945">
    <property type="component" value="Unassembled WGS sequence"/>
</dbReference>
<dbReference type="EMBL" id="BPLR01014211">
    <property type="protein sequence ID" value="GIY67175.1"/>
    <property type="molecule type" value="Genomic_DNA"/>
</dbReference>
<gene>
    <name evidence="1" type="ORF">CEXT_436331</name>
</gene>
<dbReference type="AlphaFoldDB" id="A0AAV4VB21"/>
<name>A0AAV4VB21_CAEEX</name>
<keyword evidence="2" id="KW-1185">Reference proteome</keyword>
<proteinExistence type="predicted"/>
<organism evidence="1 2">
    <name type="scientific">Caerostris extrusa</name>
    <name type="common">Bark spider</name>
    <name type="synonym">Caerostris bankana</name>
    <dbReference type="NCBI Taxonomy" id="172846"/>
    <lineage>
        <taxon>Eukaryota</taxon>
        <taxon>Metazoa</taxon>
        <taxon>Ecdysozoa</taxon>
        <taxon>Arthropoda</taxon>
        <taxon>Chelicerata</taxon>
        <taxon>Arachnida</taxon>
        <taxon>Araneae</taxon>
        <taxon>Araneomorphae</taxon>
        <taxon>Entelegynae</taxon>
        <taxon>Araneoidea</taxon>
        <taxon>Araneidae</taxon>
        <taxon>Caerostris</taxon>
    </lineage>
</organism>
<evidence type="ECO:0000313" key="2">
    <source>
        <dbReference type="Proteomes" id="UP001054945"/>
    </source>
</evidence>
<reference evidence="1 2" key="1">
    <citation type="submission" date="2021-06" db="EMBL/GenBank/DDBJ databases">
        <title>Caerostris extrusa draft genome.</title>
        <authorList>
            <person name="Kono N."/>
            <person name="Arakawa K."/>
        </authorList>
    </citation>
    <scope>NUCLEOTIDE SEQUENCE [LARGE SCALE GENOMIC DNA]</scope>
</reference>
<comment type="caution">
    <text evidence="1">The sequence shown here is derived from an EMBL/GenBank/DDBJ whole genome shotgun (WGS) entry which is preliminary data.</text>
</comment>
<evidence type="ECO:0000313" key="1">
    <source>
        <dbReference type="EMBL" id="GIY67175.1"/>
    </source>
</evidence>